<keyword evidence="8" id="KW-0407">Ion channel</keyword>
<keyword evidence="6" id="KW-0406">Ion transport</keyword>
<evidence type="ECO:0000256" key="5">
    <source>
        <dbReference type="ARBA" id="ARBA00022989"/>
    </source>
</evidence>
<comment type="subcellular location">
    <subcellularLocation>
        <location evidence="1">Endomembrane system</location>
        <topology evidence="1">Multi-pass membrane protein</topology>
    </subcellularLocation>
</comment>
<reference evidence="12 13" key="1">
    <citation type="submission" date="2019-03" db="EMBL/GenBank/DDBJ databases">
        <title>Draft genome of Gammaproteobacteria bacterium LSUCC0057, a member of the SAR92 clade.</title>
        <authorList>
            <person name="Lanclos V.C."/>
            <person name="Doiron C."/>
            <person name="Henson M.W."/>
            <person name="Thrash J.C."/>
        </authorList>
    </citation>
    <scope>NUCLEOTIDE SEQUENCE [LARGE SCALE GENOMIC DNA]</scope>
    <source>
        <strain evidence="12 13">LSUCC0057</strain>
    </source>
</reference>
<dbReference type="EMBL" id="SPIA01000001">
    <property type="protein sequence ID" value="TFH68629.1"/>
    <property type="molecule type" value="Genomic_DNA"/>
</dbReference>
<evidence type="ECO:0000259" key="10">
    <source>
        <dbReference type="PROSITE" id="PS51201"/>
    </source>
</evidence>
<dbReference type="InterPro" id="IPR006037">
    <property type="entry name" value="RCK_C"/>
</dbReference>
<keyword evidence="5 9" id="KW-1133">Transmembrane helix</keyword>
<comment type="similarity">
    <text evidence="2">Belongs to the castor/pollux (TC 1.A.1.23) family.</text>
</comment>
<proteinExistence type="inferred from homology"/>
<evidence type="ECO:0000256" key="3">
    <source>
        <dbReference type="ARBA" id="ARBA00022448"/>
    </source>
</evidence>
<gene>
    <name evidence="12" type="ORF">E3W66_01315</name>
</gene>
<evidence type="ECO:0000256" key="2">
    <source>
        <dbReference type="ARBA" id="ARBA00008577"/>
    </source>
</evidence>
<evidence type="ECO:0000259" key="11">
    <source>
        <dbReference type="PROSITE" id="PS51202"/>
    </source>
</evidence>
<feature type="transmembrane region" description="Helical" evidence="9">
    <location>
        <begin position="87"/>
        <end position="111"/>
    </location>
</feature>
<keyword evidence="7 9" id="KW-0472">Membrane</keyword>
<dbReference type="GO" id="GO:0008324">
    <property type="term" value="F:monoatomic cation transmembrane transporter activity"/>
    <property type="evidence" value="ECO:0007669"/>
    <property type="project" value="InterPro"/>
</dbReference>
<dbReference type="Pfam" id="PF22614">
    <property type="entry name" value="Slo-like_RCK"/>
    <property type="match status" value="1"/>
</dbReference>
<dbReference type="PANTHER" id="PTHR31563:SF10">
    <property type="entry name" value="ION CHANNEL POLLUX-RELATED"/>
    <property type="match status" value="1"/>
</dbReference>
<sequence length="631" mass="69757">MNKKFTYKERFSYFFDNTLAAGTVAIIGWLAIFSLLIVLFSTAVIVALNLKPIDADDMSFAEAFWQSFMRTLDPGTVAGDEGWPFRVLSIIVTIGGILILSTLIGTLTTGLEKKLSDLRKGRSKIIESDHTLILGWSPKIFTIINELIIANENQKSPRIVVLADRDKALMDDELRAYIKERKNTKIICRTGSTLDVNDLDVVDPHRAKSIIVLSPKNDFADISVIKTVLAITNSRQRRAGKYHIVAEIKDPKNLEAAHLVGRDEAIFVYSGQLIAQVTAQACRQSGLSVVYTELLDFQGDEIYFKAEPALVGKSYKEAIFAYPHSSVMGLLKGSGQVLLNPEMESVIEEGDEIIAIAEDDDTIVMSQQSFEVDKTALSTAQVQPHQQEKTLILGWSDKVASIVGELDKYVTPGSEVMIVDKDKELEVRCEPFVGELTNQQLRFFDGDITNRLTLERVDITAYDNLILLGDTDTGIQQADAKTLIALLHIRNISDESGITFNVVSEMFDQKNRELAEVTKADDYIVSDNLASLMLSQLSENAQLKKVFDQLFGAKGSEIYLKPATDYVQAGAEVNFYTILHAAAAKGQTALGYRRAADAYDVEKMYGVTVNPAKAALLTVDKADKVIVLAED</sequence>
<dbReference type="PANTHER" id="PTHR31563">
    <property type="entry name" value="ION CHANNEL POLLUX-RELATED"/>
    <property type="match status" value="1"/>
</dbReference>
<dbReference type="InterPro" id="IPR044849">
    <property type="entry name" value="CASTOR/POLLUX/SYM8-like"/>
</dbReference>
<dbReference type="OrthoDB" id="6402943at2"/>
<dbReference type="GO" id="GO:0012505">
    <property type="term" value="C:endomembrane system"/>
    <property type="evidence" value="ECO:0007669"/>
    <property type="project" value="UniProtKB-SubCell"/>
</dbReference>
<evidence type="ECO:0000256" key="6">
    <source>
        <dbReference type="ARBA" id="ARBA00023065"/>
    </source>
</evidence>
<feature type="transmembrane region" description="Helical" evidence="9">
    <location>
        <begin position="21"/>
        <end position="48"/>
    </location>
</feature>
<dbReference type="AlphaFoldDB" id="A0A4Y8ULW1"/>
<dbReference type="PROSITE" id="PS51202">
    <property type="entry name" value="RCK_C"/>
    <property type="match status" value="1"/>
</dbReference>
<dbReference type="InterPro" id="IPR003148">
    <property type="entry name" value="RCK_N"/>
</dbReference>
<evidence type="ECO:0000313" key="12">
    <source>
        <dbReference type="EMBL" id="TFH68629.1"/>
    </source>
</evidence>
<dbReference type="GO" id="GO:0006813">
    <property type="term" value="P:potassium ion transport"/>
    <property type="evidence" value="ECO:0007669"/>
    <property type="project" value="InterPro"/>
</dbReference>
<organism evidence="12 13">
    <name type="scientific">Gammaproteobacteria bacterium LSUCC0057</name>
    <dbReference type="NCBI Taxonomy" id="2559237"/>
    <lineage>
        <taxon>Bacteria</taxon>
        <taxon>Pseudomonadati</taxon>
        <taxon>Pseudomonadota</taxon>
        <taxon>Gammaproteobacteria</taxon>
        <taxon>Cellvibrionales</taxon>
        <taxon>Porticoccaceae</taxon>
        <taxon>SAR92 clade</taxon>
    </lineage>
</organism>
<dbReference type="Gene3D" id="3.40.50.720">
    <property type="entry name" value="NAD(P)-binding Rossmann-like Domain"/>
    <property type="match status" value="2"/>
</dbReference>
<dbReference type="PROSITE" id="PS51201">
    <property type="entry name" value="RCK_N"/>
    <property type="match status" value="1"/>
</dbReference>
<name>A0A4Y8ULW1_9GAMM</name>
<evidence type="ECO:0000256" key="7">
    <source>
        <dbReference type="ARBA" id="ARBA00023136"/>
    </source>
</evidence>
<dbReference type="InterPro" id="IPR010420">
    <property type="entry name" value="CASTOR/POLLUX/SYM8_dom"/>
</dbReference>
<keyword evidence="3" id="KW-0813">Transport</keyword>
<keyword evidence="13" id="KW-1185">Reference proteome</keyword>
<evidence type="ECO:0000256" key="8">
    <source>
        <dbReference type="ARBA" id="ARBA00023303"/>
    </source>
</evidence>
<dbReference type="SUPFAM" id="SSF51735">
    <property type="entry name" value="NAD(P)-binding Rossmann-fold domains"/>
    <property type="match status" value="1"/>
</dbReference>
<evidence type="ECO:0000256" key="9">
    <source>
        <dbReference type="SAM" id="Phobius"/>
    </source>
</evidence>
<dbReference type="Pfam" id="PF06241">
    <property type="entry name" value="Castor_Poll_mid"/>
    <property type="match status" value="1"/>
</dbReference>
<feature type="domain" description="RCK C-terminal" evidence="11">
    <location>
        <begin position="287"/>
        <end position="371"/>
    </location>
</feature>
<dbReference type="InterPro" id="IPR036291">
    <property type="entry name" value="NAD(P)-bd_dom_sf"/>
</dbReference>
<dbReference type="Proteomes" id="UP000298133">
    <property type="component" value="Unassembled WGS sequence"/>
</dbReference>
<comment type="caution">
    <text evidence="12">The sequence shown here is derived from an EMBL/GenBank/DDBJ whole genome shotgun (WGS) entry which is preliminary data.</text>
</comment>
<evidence type="ECO:0000256" key="4">
    <source>
        <dbReference type="ARBA" id="ARBA00022692"/>
    </source>
</evidence>
<evidence type="ECO:0000256" key="1">
    <source>
        <dbReference type="ARBA" id="ARBA00004127"/>
    </source>
</evidence>
<feature type="domain" description="RCK N-terminal" evidence="10">
    <location>
        <begin position="128"/>
        <end position="270"/>
    </location>
</feature>
<accession>A0A4Y8ULW1</accession>
<protein>
    <submittedName>
        <fullName evidence="12">Potassium transporter TrkA</fullName>
    </submittedName>
</protein>
<keyword evidence="4 9" id="KW-0812">Transmembrane</keyword>
<evidence type="ECO:0000313" key="13">
    <source>
        <dbReference type="Proteomes" id="UP000298133"/>
    </source>
</evidence>